<keyword evidence="2 4" id="KW-0689">Ribosomal protein</keyword>
<name>A0AA35VYV8_GEOBA</name>
<dbReference type="SUPFAM" id="SSF54189">
    <property type="entry name" value="Ribosomal proteins S24e, L23 and L15e"/>
    <property type="match status" value="1"/>
</dbReference>
<keyword evidence="5" id="KW-1185">Reference proteome</keyword>
<comment type="caution">
    <text evidence="4">The sequence shown here is derived from an EMBL/GenBank/DDBJ whole genome shotgun (WGS) entry which is preliminary data.</text>
</comment>
<dbReference type="EMBL" id="CASHTH010000353">
    <property type="protein sequence ID" value="CAI7998778.1"/>
    <property type="molecule type" value="Genomic_DNA"/>
</dbReference>
<evidence type="ECO:0000256" key="2">
    <source>
        <dbReference type="ARBA" id="ARBA00022980"/>
    </source>
</evidence>
<evidence type="ECO:0000313" key="4">
    <source>
        <dbReference type="EMBL" id="CAI7998778.1"/>
    </source>
</evidence>
<dbReference type="InterPro" id="IPR013025">
    <property type="entry name" value="Ribosomal_uL23-like"/>
</dbReference>
<comment type="similarity">
    <text evidence="1">Belongs to the universal ribosomal protein uL23 family.</text>
</comment>
<evidence type="ECO:0000256" key="1">
    <source>
        <dbReference type="ARBA" id="ARBA00006700"/>
    </source>
</evidence>
<protein>
    <submittedName>
        <fullName evidence="4">50S ribosomal protein L23</fullName>
    </submittedName>
</protein>
<dbReference type="Pfam" id="PF00276">
    <property type="entry name" value="Ribosomal_L23"/>
    <property type="match status" value="1"/>
</dbReference>
<dbReference type="InterPro" id="IPR012677">
    <property type="entry name" value="Nucleotide-bd_a/b_plait_sf"/>
</dbReference>
<evidence type="ECO:0000256" key="3">
    <source>
        <dbReference type="ARBA" id="ARBA00023274"/>
    </source>
</evidence>
<proteinExistence type="inferred from homology"/>
<dbReference type="NCBIfam" id="NF004363">
    <property type="entry name" value="PRK05738.2-4"/>
    <property type="match status" value="1"/>
</dbReference>
<dbReference type="Gene3D" id="3.30.70.330">
    <property type="match status" value="1"/>
</dbReference>
<accession>A0AA35VYV8</accession>
<dbReference type="AlphaFoldDB" id="A0AA35VYV8"/>
<dbReference type="PANTHER" id="PTHR11620">
    <property type="entry name" value="60S RIBOSOMAL PROTEIN L23A"/>
    <property type="match status" value="1"/>
</dbReference>
<gene>
    <name evidence="4" type="ORF">GBAR_LOCUS2525</name>
</gene>
<dbReference type="Proteomes" id="UP001174909">
    <property type="component" value="Unassembled WGS sequence"/>
</dbReference>
<dbReference type="HAMAP" id="MF_01369_B">
    <property type="entry name" value="Ribosomal_uL23_B"/>
    <property type="match status" value="1"/>
</dbReference>
<dbReference type="GO" id="GO:0006412">
    <property type="term" value="P:translation"/>
    <property type="evidence" value="ECO:0007669"/>
    <property type="project" value="InterPro"/>
</dbReference>
<dbReference type="GO" id="GO:0005840">
    <property type="term" value="C:ribosome"/>
    <property type="evidence" value="ECO:0007669"/>
    <property type="project" value="UniProtKB-KW"/>
</dbReference>
<sequence length="88" mass="10258">MLRPVITEKSTLLNEQNRYVFDVAMKANKYEIARAVEWAFDVNVVSVNTYRRRGKMKRRGFREKKRPDVKRAIVTLVPGDTIVLFEGA</sequence>
<reference evidence="4" key="1">
    <citation type="submission" date="2023-03" db="EMBL/GenBank/DDBJ databases">
        <authorList>
            <person name="Steffen K."/>
            <person name="Cardenas P."/>
        </authorList>
    </citation>
    <scope>NUCLEOTIDE SEQUENCE</scope>
</reference>
<dbReference type="GO" id="GO:1990904">
    <property type="term" value="C:ribonucleoprotein complex"/>
    <property type="evidence" value="ECO:0007669"/>
    <property type="project" value="UniProtKB-KW"/>
</dbReference>
<keyword evidence="3" id="KW-0687">Ribonucleoprotein</keyword>
<evidence type="ECO:0000313" key="5">
    <source>
        <dbReference type="Proteomes" id="UP001174909"/>
    </source>
</evidence>
<dbReference type="GO" id="GO:0003735">
    <property type="term" value="F:structural constituent of ribosome"/>
    <property type="evidence" value="ECO:0007669"/>
    <property type="project" value="InterPro"/>
</dbReference>
<dbReference type="InterPro" id="IPR012678">
    <property type="entry name" value="Ribosomal_uL23/eL15/eS24_sf"/>
</dbReference>
<organism evidence="4 5">
    <name type="scientific">Geodia barretti</name>
    <name type="common">Barrett's horny sponge</name>
    <dbReference type="NCBI Taxonomy" id="519541"/>
    <lineage>
        <taxon>Eukaryota</taxon>
        <taxon>Metazoa</taxon>
        <taxon>Porifera</taxon>
        <taxon>Demospongiae</taxon>
        <taxon>Heteroscleromorpha</taxon>
        <taxon>Tetractinellida</taxon>
        <taxon>Astrophorina</taxon>
        <taxon>Geodiidae</taxon>
        <taxon>Geodia</taxon>
    </lineage>
</organism>